<protein>
    <submittedName>
        <fullName evidence="1">Uncharacterized protein</fullName>
    </submittedName>
</protein>
<sequence>MNRQAGHAPYGTACSQCSGSKSRCVATNGGESCERCQRLGKECDSLSRERKRKSRRRDNTTHSDQLESKIDGLVSLLMSNNPQQANLPLAHVGRASSRPSEPPLLPGSYKERSSAATLAFVLDGQELLRDFCTLKQVHLPFLMLDSEYSAATLRDAKPFLWLCIVAVSVKSTLKQQQLYGEIRSIIANSMMVELERSLELLQGLLVCIAWGNFQVKRRPFLTLFIQLSATIIFDLGLNKAPPTISENTSGLRLHEPWASSTRTSEERRAVLACYFLSSVISSYLHQADRLCWTSEMSKYLEDLADEGNDTSNLTLLTLVKIRRVLEKAHYSPADSRNRNRFKSSNTPPAWIASVIQAELDQIKTEAVSLLQEPVVLSHLHYATFAIHEFVVVDAYPNTSSASQDTLTDLYVCMRALESYFNVLFTYQPAQYTGFSLASIYQLMHSTLSFCKIVRYLPPSSYELTSSDTVASKDRMICQSLRRVASEARVHEDGPPTVFTKLAAMLEDRTRESESNKNDAAIAPFYPEDIFTREFLDLIGPYMEQEQLQVQDFTLQHGG</sequence>
<keyword evidence="2" id="KW-1185">Reference proteome</keyword>
<accession>A0ACD3ZD62</accession>
<evidence type="ECO:0000313" key="1">
    <source>
        <dbReference type="EMBL" id="UPK98781.1"/>
    </source>
</evidence>
<reference evidence="1" key="1">
    <citation type="submission" date="2021-11" db="EMBL/GenBank/DDBJ databases">
        <title>Fusarium solani-melongenae Genome sequencing and assembly.</title>
        <authorList>
            <person name="Xie S."/>
            <person name="Huang L."/>
            <person name="Zhang X."/>
        </authorList>
    </citation>
    <scope>NUCLEOTIDE SEQUENCE</scope>
    <source>
        <strain evidence="1">CRI 24-3</strain>
    </source>
</reference>
<proteinExistence type="predicted"/>
<name>A0ACD3ZD62_FUSSC</name>
<dbReference type="Proteomes" id="UP000830768">
    <property type="component" value="Chromosome 8"/>
</dbReference>
<organism evidence="1 2">
    <name type="scientific">Fusarium solani subsp. cucurbitae</name>
    <name type="common">Neocosmosporum cucurbitae</name>
    <dbReference type="NCBI Taxonomy" id="2747967"/>
    <lineage>
        <taxon>Eukaryota</taxon>
        <taxon>Fungi</taxon>
        <taxon>Dikarya</taxon>
        <taxon>Ascomycota</taxon>
        <taxon>Pezizomycotina</taxon>
        <taxon>Sordariomycetes</taxon>
        <taxon>Hypocreomycetidae</taxon>
        <taxon>Hypocreales</taxon>
        <taxon>Nectriaceae</taxon>
        <taxon>Fusarium</taxon>
        <taxon>Fusarium solani species complex</taxon>
    </lineage>
</organism>
<gene>
    <name evidence="1" type="ORF">LCI18_009716</name>
</gene>
<dbReference type="EMBL" id="CP090036">
    <property type="protein sequence ID" value="UPK98781.1"/>
    <property type="molecule type" value="Genomic_DNA"/>
</dbReference>
<evidence type="ECO:0000313" key="2">
    <source>
        <dbReference type="Proteomes" id="UP000830768"/>
    </source>
</evidence>